<dbReference type="GO" id="GO:0020037">
    <property type="term" value="F:heme binding"/>
    <property type="evidence" value="ECO:0007669"/>
    <property type="project" value="InterPro"/>
</dbReference>
<gene>
    <name evidence="15" type="ORF">DICPUDRAFT_42183</name>
</gene>
<keyword evidence="8 13" id="KW-0560">Oxidoreductase</keyword>
<sequence>MVVLQIVNTFIMILLLLVTILVIKDLVYLDKKKRLNQLIPGPKGVPIFGNLLQINVKDVPANLDELYKKYGSIFRLRLGNVETVVLTGGSIMEESFIKNWKLFENRYIRMSRYFAKDLEILFSNGDYHKKLKNILIGEITTRKLTNGNSLFNVNKNVGDMMKKIYKDDKTVVENLPFYIKGFILKIILEFTFGREEDDEKISKMIVIVSRLFQTAGQFIYSDYVPLMIPIDLINTSKSSILSDFFYFRNYSNNILEKLNNNKSNNFDNDETIQTNKPLIEYYYDMYLQGEIKYESVLFSASDVIVAGLDTTSNTLSFFIVALINNPHIQEKIFEEIRNNNTSDDITYSDQTKYPYTNAVLRETHRYFSVVPIPEPFVTSDDVEINGYKIAKGTQIIKNLGSTHLSEEFWEDPLIFKPERFLTEEKKKIYHFGVGKRVCPGNSFGTIILFLSAVLLVKNFIFVNPSPHKPINEKGLVGLVSQCRDFNVILKKRQ</sequence>
<dbReference type="SUPFAM" id="SSF48264">
    <property type="entry name" value="Cytochrome P450"/>
    <property type="match status" value="1"/>
</dbReference>
<dbReference type="PROSITE" id="PS00086">
    <property type="entry name" value="CYTOCHROME_P450"/>
    <property type="match status" value="1"/>
</dbReference>
<feature type="binding site" description="axial binding residue" evidence="12">
    <location>
        <position position="438"/>
    </location>
    <ligand>
        <name>heme</name>
        <dbReference type="ChEBI" id="CHEBI:30413"/>
    </ligand>
    <ligandPart>
        <name>Fe</name>
        <dbReference type="ChEBI" id="CHEBI:18248"/>
    </ligandPart>
</feature>
<dbReference type="InterPro" id="IPR036396">
    <property type="entry name" value="Cyt_P450_sf"/>
</dbReference>
<dbReference type="InterPro" id="IPR001128">
    <property type="entry name" value="Cyt_P450"/>
</dbReference>
<dbReference type="PRINTS" id="PR00385">
    <property type="entry name" value="P450"/>
</dbReference>
<keyword evidence="6 12" id="KW-0479">Metal-binding</keyword>
<dbReference type="PANTHER" id="PTHR24303:SF37">
    <property type="entry name" value="CYTOCHROME P450 514A1-RELATED"/>
    <property type="match status" value="1"/>
</dbReference>
<dbReference type="STRING" id="5786.F1A1L5"/>
<evidence type="ECO:0000256" key="9">
    <source>
        <dbReference type="ARBA" id="ARBA00023004"/>
    </source>
</evidence>
<dbReference type="AlphaFoldDB" id="F1A1L5"/>
<dbReference type="InParanoid" id="F1A1L5"/>
<evidence type="ECO:0000256" key="1">
    <source>
        <dbReference type="ARBA" id="ARBA00001971"/>
    </source>
</evidence>
<comment type="similarity">
    <text evidence="3 13">Belongs to the cytochrome P450 family.</text>
</comment>
<dbReference type="GO" id="GO:0016020">
    <property type="term" value="C:membrane"/>
    <property type="evidence" value="ECO:0007669"/>
    <property type="project" value="UniProtKB-SubCell"/>
</dbReference>
<dbReference type="VEuPathDB" id="AmoebaDB:DICPUDRAFT_42183"/>
<dbReference type="GO" id="GO:0004497">
    <property type="term" value="F:monooxygenase activity"/>
    <property type="evidence" value="ECO:0007669"/>
    <property type="project" value="UniProtKB-KW"/>
</dbReference>
<dbReference type="InterPro" id="IPR002401">
    <property type="entry name" value="Cyt_P450_E_grp-I"/>
</dbReference>
<keyword evidence="9 12" id="KW-0408">Iron</keyword>
<dbReference type="eggNOG" id="KOG0156">
    <property type="taxonomic scope" value="Eukaryota"/>
</dbReference>
<organism evidence="15 16">
    <name type="scientific">Dictyostelium purpureum</name>
    <name type="common">Slime mold</name>
    <dbReference type="NCBI Taxonomy" id="5786"/>
    <lineage>
        <taxon>Eukaryota</taxon>
        <taxon>Amoebozoa</taxon>
        <taxon>Evosea</taxon>
        <taxon>Eumycetozoa</taxon>
        <taxon>Dictyostelia</taxon>
        <taxon>Dictyosteliales</taxon>
        <taxon>Dictyosteliaceae</taxon>
        <taxon>Dictyostelium</taxon>
    </lineage>
</organism>
<dbReference type="GO" id="GO:0016705">
    <property type="term" value="F:oxidoreductase activity, acting on paired donors, with incorporation or reduction of molecular oxygen"/>
    <property type="evidence" value="ECO:0007669"/>
    <property type="project" value="InterPro"/>
</dbReference>
<evidence type="ECO:0000256" key="5">
    <source>
        <dbReference type="ARBA" id="ARBA00022692"/>
    </source>
</evidence>
<proteinExistence type="inferred from homology"/>
<keyword evidence="4 12" id="KW-0349">Heme</keyword>
<dbReference type="Pfam" id="PF00067">
    <property type="entry name" value="p450"/>
    <property type="match status" value="1"/>
</dbReference>
<keyword evidence="10 13" id="KW-0503">Monooxygenase</keyword>
<keyword evidence="7 14" id="KW-1133">Transmembrane helix</keyword>
<evidence type="ECO:0000313" key="16">
    <source>
        <dbReference type="Proteomes" id="UP000001064"/>
    </source>
</evidence>
<dbReference type="Proteomes" id="UP000001064">
    <property type="component" value="Unassembled WGS sequence"/>
</dbReference>
<keyword evidence="16" id="KW-1185">Reference proteome</keyword>
<protein>
    <recommendedName>
        <fullName evidence="17">Cytochrome P450 family protein</fullName>
    </recommendedName>
</protein>
<evidence type="ECO:0000256" key="6">
    <source>
        <dbReference type="ARBA" id="ARBA00022723"/>
    </source>
</evidence>
<dbReference type="OMA" id="SLAFCNW"/>
<evidence type="ECO:0000256" key="14">
    <source>
        <dbReference type="SAM" id="Phobius"/>
    </source>
</evidence>
<dbReference type="PRINTS" id="PR00463">
    <property type="entry name" value="EP450I"/>
</dbReference>
<feature type="transmembrane region" description="Helical" evidence="14">
    <location>
        <begin position="6"/>
        <end position="27"/>
    </location>
</feature>
<evidence type="ECO:0000256" key="8">
    <source>
        <dbReference type="ARBA" id="ARBA00023002"/>
    </source>
</evidence>
<evidence type="ECO:0000256" key="10">
    <source>
        <dbReference type="ARBA" id="ARBA00023033"/>
    </source>
</evidence>
<evidence type="ECO:0000256" key="3">
    <source>
        <dbReference type="ARBA" id="ARBA00010617"/>
    </source>
</evidence>
<comment type="subcellular location">
    <subcellularLocation>
        <location evidence="2">Membrane</location>
        <topology evidence="2">Single-pass membrane protein</topology>
    </subcellularLocation>
</comment>
<evidence type="ECO:0000256" key="4">
    <source>
        <dbReference type="ARBA" id="ARBA00022617"/>
    </source>
</evidence>
<reference evidence="16" key="1">
    <citation type="journal article" date="2011" name="Genome Biol.">
        <title>Comparative genomics of the social amoebae Dictyostelium discoideum and Dictyostelium purpureum.</title>
        <authorList>
            <consortium name="US DOE Joint Genome Institute (JGI-PGF)"/>
            <person name="Sucgang R."/>
            <person name="Kuo A."/>
            <person name="Tian X."/>
            <person name="Salerno W."/>
            <person name="Parikh A."/>
            <person name="Feasley C.L."/>
            <person name="Dalin E."/>
            <person name="Tu H."/>
            <person name="Huang E."/>
            <person name="Barry K."/>
            <person name="Lindquist E."/>
            <person name="Shapiro H."/>
            <person name="Bruce D."/>
            <person name="Schmutz J."/>
            <person name="Salamov A."/>
            <person name="Fey P."/>
            <person name="Gaudet P."/>
            <person name="Anjard C."/>
            <person name="Babu M.M."/>
            <person name="Basu S."/>
            <person name="Bushmanova Y."/>
            <person name="van der Wel H."/>
            <person name="Katoh-Kurasawa M."/>
            <person name="Dinh C."/>
            <person name="Coutinho P.M."/>
            <person name="Saito T."/>
            <person name="Elias M."/>
            <person name="Schaap P."/>
            <person name="Kay R.R."/>
            <person name="Henrissat B."/>
            <person name="Eichinger L."/>
            <person name="Rivero F."/>
            <person name="Putnam N.H."/>
            <person name="West C.M."/>
            <person name="Loomis W.F."/>
            <person name="Chisholm R.L."/>
            <person name="Shaulsky G."/>
            <person name="Strassmann J.E."/>
            <person name="Queller D.C."/>
            <person name="Kuspa A."/>
            <person name="Grigoriev I.V."/>
        </authorList>
    </citation>
    <scope>NUCLEOTIDE SEQUENCE [LARGE SCALE GENOMIC DNA]</scope>
    <source>
        <strain evidence="16">QSDP1</strain>
    </source>
</reference>
<dbReference type="CDD" id="cd20617">
    <property type="entry name" value="CYP1_2-like"/>
    <property type="match status" value="1"/>
</dbReference>
<dbReference type="PANTHER" id="PTHR24303">
    <property type="entry name" value="HEME-BINDING MONOOXYGENASE FAMILY"/>
    <property type="match status" value="1"/>
</dbReference>
<evidence type="ECO:0000313" key="15">
    <source>
        <dbReference type="EMBL" id="EGC29920.1"/>
    </source>
</evidence>
<comment type="cofactor">
    <cofactor evidence="1 12">
        <name>heme</name>
        <dbReference type="ChEBI" id="CHEBI:30413"/>
    </cofactor>
</comment>
<accession>F1A1L5</accession>
<name>F1A1L5_DICPU</name>
<keyword evidence="5 14" id="KW-0812">Transmembrane</keyword>
<dbReference type="GO" id="GO:0005506">
    <property type="term" value="F:iron ion binding"/>
    <property type="evidence" value="ECO:0007669"/>
    <property type="project" value="InterPro"/>
</dbReference>
<dbReference type="GeneID" id="10504876"/>
<keyword evidence="11 14" id="KW-0472">Membrane</keyword>
<dbReference type="RefSeq" id="XP_003293561.1">
    <property type="nucleotide sequence ID" value="XM_003293513.1"/>
</dbReference>
<dbReference type="InterPro" id="IPR017972">
    <property type="entry name" value="Cyt_P450_CS"/>
</dbReference>
<dbReference type="Gene3D" id="1.10.630.10">
    <property type="entry name" value="Cytochrome P450"/>
    <property type="match status" value="1"/>
</dbReference>
<evidence type="ECO:0008006" key="17">
    <source>
        <dbReference type="Google" id="ProtNLM"/>
    </source>
</evidence>
<dbReference type="EMBL" id="GL871377">
    <property type="protein sequence ID" value="EGC29920.1"/>
    <property type="molecule type" value="Genomic_DNA"/>
</dbReference>
<evidence type="ECO:0000256" key="11">
    <source>
        <dbReference type="ARBA" id="ARBA00023136"/>
    </source>
</evidence>
<evidence type="ECO:0000256" key="2">
    <source>
        <dbReference type="ARBA" id="ARBA00004167"/>
    </source>
</evidence>
<evidence type="ECO:0000256" key="12">
    <source>
        <dbReference type="PIRSR" id="PIRSR602401-1"/>
    </source>
</evidence>
<dbReference type="OrthoDB" id="1055148at2759"/>
<dbReference type="KEGG" id="dpp:DICPUDRAFT_42183"/>
<evidence type="ECO:0000256" key="7">
    <source>
        <dbReference type="ARBA" id="ARBA00022989"/>
    </source>
</evidence>
<evidence type="ECO:0000256" key="13">
    <source>
        <dbReference type="RuleBase" id="RU000461"/>
    </source>
</evidence>